<proteinExistence type="predicted"/>
<accession>A0A7X9P280</accession>
<evidence type="ECO:0000256" key="1">
    <source>
        <dbReference type="SAM" id="SignalP"/>
    </source>
</evidence>
<organism evidence="2 3">
    <name type="scientific">Flammeovirga aprica JL-4</name>
    <dbReference type="NCBI Taxonomy" id="694437"/>
    <lineage>
        <taxon>Bacteria</taxon>
        <taxon>Pseudomonadati</taxon>
        <taxon>Bacteroidota</taxon>
        <taxon>Cytophagia</taxon>
        <taxon>Cytophagales</taxon>
        <taxon>Flammeovirgaceae</taxon>
        <taxon>Flammeovirga</taxon>
    </lineage>
</organism>
<reference evidence="2 3" key="1">
    <citation type="submission" date="2020-04" db="EMBL/GenBank/DDBJ databases">
        <title>Flammeovirga sp. SR4, a novel species isolated from seawater.</title>
        <authorList>
            <person name="Wang X."/>
        </authorList>
    </citation>
    <scope>NUCLEOTIDE SEQUENCE [LARGE SCALE GENOMIC DNA]</scope>
    <source>
        <strain evidence="2 3">ATCC 23126</strain>
    </source>
</reference>
<dbReference type="EMBL" id="JABANE010000021">
    <property type="protein sequence ID" value="NME68214.1"/>
    <property type="molecule type" value="Genomic_DNA"/>
</dbReference>
<feature type="signal peptide" evidence="1">
    <location>
        <begin position="1"/>
        <end position="18"/>
    </location>
</feature>
<keyword evidence="3" id="KW-1185">Reference proteome</keyword>
<evidence type="ECO:0000313" key="3">
    <source>
        <dbReference type="Proteomes" id="UP000576082"/>
    </source>
</evidence>
<dbReference type="PROSITE" id="PS51257">
    <property type="entry name" value="PROKAR_LIPOPROTEIN"/>
    <property type="match status" value="1"/>
</dbReference>
<protein>
    <recommendedName>
        <fullName evidence="4">DUF306 domain-containing protein</fullName>
    </recommendedName>
</protein>
<dbReference type="RefSeq" id="WP_169656525.1">
    <property type="nucleotide sequence ID" value="NZ_JABANE010000021.1"/>
</dbReference>
<comment type="caution">
    <text evidence="2">The sequence shown here is derived from an EMBL/GenBank/DDBJ whole genome shotgun (WGS) entry which is preliminary data.</text>
</comment>
<name>A0A7X9P280_9BACT</name>
<keyword evidence="1" id="KW-0732">Signal</keyword>
<feature type="chain" id="PRO_5031565850" description="DUF306 domain-containing protein" evidence="1">
    <location>
        <begin position="19"/>
        <end position="143"/>
    </location>
</feature>
<gene>
    <name evidence="2" type="ORF">HHU12_09605</name>
</gene>
<evidence type="ECO:0000313" key="2">
    <source>
        <dbReference type="EMBL" id="NME68214.1"/>
    </source>
</evidence>
<evidence type="ECO:0008006" key="4">
    <source>
        <dbReference type="Google" id="ProtNLM"/>
    </source>
</evidence>
<sequence length="143" mass="16093">MKYLFIVAFIYFTLFSCSKNTTSNNVTPTNCDLVTVVSEEEYANAPSDYVQINKVEIEGDCLLVNFSASGCSGESWEVKLVDQGLILESFPPQRNLRLSMKNPEACEAYITKELSFDISNLQVDGDQVQLNIQEYDGGILYKY</sequence>
<dbReference type="Proteomes" id="UP000576082">
    <property type="component" value="Unassembled WGS sequence"/>
</dbReference>
<dbReference type="AlphaFoldDB" id="A0A7X9P280"/>